<reference evidence="1 2" key="1">
    <citation type="submission" date="2018-09" db="EMBL/GenBank/DDBJ databases">
        <title>Zymobacter palmae IAM14233 (=T109) whole genome analysis.</title>
        <authorList>
            <person name="Yanase H."/>
        </authorList>
    </citation>
    <scope>NUCLEOTIDE SEQUENCE [LARGE SCALE GENOMIC DNA]</scope>
    <source>
        <strain evidence="1 2">IAM14233</strain>
    </source>
</reference>
<sequence>MSNEMMKGSIERMAALKELFQRTLSKEEHLSEEEGDRVRASGMAQACAFMASVTHEPVLYAQCQQLLADHVGCAEDVAMLRALIDENDTVNEIVRQSSIARWL</sequence>
<gene>
    <name evidence="1" type="ORF">ZBT109_1440</name>
</gene>
<organism evidence="1 2">
    <name type="scientific">Zymobacter palmae</name>
    <dbReference type="NCBI Taxonomy" id="33074"/>
    <lineage>
        <taxon>Bacteria</taxon>
        <taxon>Pseudomonadati</taxon>
        <taxon>Pseudomonadota</taxon>
        <taxon>Gammaproteobacteria</taxon>
        <taxon>Oceanospirillales</taxon>
        <taxon>Halomonadaceae</taxon>
        <taxon>Zymobacter group</taxon>
        <taxon>Zymobacter</taxon>
    </lineage>
</organism>
<dbReference type="AlphaFoldDB" id="A0A348HEZ8"/>
<dbReference type="GO" id="GO:0016301">
    <property type="term" value="F:kinase activity"/>
    <property type="evidence" value="ECO:0007669"/>
    <property type="project" value="UniProtKB-KW"/>
</dbReference>
<evidence type="ECO:0000313" key="2">
    <source>
        <dbReference type="Proteomes" id="UP000267342"/>
    </source>
</evidence>
<evidence type="ECO:0000313" key="1">
    <source>
        <dbReference type="EMBL" id="BBG30200.1"/>
    </source>
</evidence>
<keyword evidence="1" id="KW-0808">Transferase</keyword>
<protein>
    <submittedName>
        <fullName evidence="1">CheA signal transduction histidine kinases</fullName>
    </submittedName>
</protein>
<keyword evidence="1" id="KW-0418">Kinase</keyword>
<dbReference type="KEGG" id="zpl:ZBT109_1440"/>
<name>A0A348HEZ8_9GAMM</name>
<dbReference type="STRING" id="1123510.GCA_000620025_00440"/>
<keyword evidence="2" id="KW-1185">Reference proteome</keyword>
<dbReference type="Proteomes" id="UP000267342">
    <property type="component" value="Chromosome"/>
</dbReference>
<accession>A0A348HEZ8</accession>
<dbReference type="EMBL" id="AP018933">
    <property type="protein sequence ID" value="BBG30200.1"/>
    <property type="molecule type" value="Genomic_DNA"/>
</dbReference>
<proteinExistence type="predicted"/>